<evidence type="ECO:0000313" key="1">
    <source>
        <dbReference type="EMBL" id="CAK0878059.1"/>
    </source>
</evidence>
<reference evidence="1" key="1">
    <citation type="submission" date="2023-10" db="EMBL/GenBank/DDBJ databases">
        <authorList>
            <person name="Chen Y."/>
            <person name="Shah S."/>
            <person name="Dougan E. K."/>
            <person name="Thang M."/>
            <person name="Chan C."/>
        </authorList>
    </citation>
    <scope>NUCLEOTIDE SEQUENCE [LARGE SCALE GENOMIC DNA]</scope>
</reference>
<dbReference type="Gene3D" id="3.40.50.150">
    <property type="entry name" value="Vaccinia Virus protein VP39"/>
    <property type="match status" value="1"/>
</dbReference>
<comment type="caution">
    <text evidence="1">The sequence shown here is derived from an EMBL/GenBank/DDBJ whole genome shotgun (WGS) entry which is preliminary data.</text>
</comment>
<accession>A0ABN9VWQ8</accession>
<organism evidence="1 2">
    <name type="scientific">Prorocentrum cordatum</name>
    <dbReference type="NCBI Taxonomy" id="2364126"/>
    <lineage>
        <taxon>Eukaryota</taxon>
        <taxon>Sar</taxon>
        <taxon>Alveolata</taxon>
        <taxon>Dinophyceae</taxon>
        <taxon>Prorocentrales</taxon>
        <taxon>Prorocentraceae</taxon>
        <taxon>Prorocentrum</taxon>
    </lineage>
</organism>
<evidence type="ECO:0000313" key="2">
    <source>
        <dbReference type="Proteomes" id="UP001189429"/>
    </source>
</evidence>
<protein>
    <submittedName>
        <fullName evidence="1">Uncharacterized protein</fullName>
    </submittedName>
</protein>
<feature type="non-terminal residue" evidence="1">
    <location>
        <position position="835"/>
    </location>
</feature>
<name>A0ABN9VWQ8_9DINO</name>
<dbReference type="InterPro" id="IPR029063">
    <property type="entry name" value="SAM-dependent_MTases_sf"/>
</dbReference>
<sequence>MVALAVEDYMNLWLYWAVQTLGFQSRLGGKHQLLRDDSARRFFGLACFAQAKASRHLARSGCAFLEQHSDEVPNLEWKSELKSSAVGHTGEEVHPAEKLDRERLMIALPPKHADGSVLASEASGGWIRGVLENPEWVLRNPDELGEMPKTLLVWEEGAVWELIAAELVDRRILGPIEEECIVQVRGRRVLGGFFRVRRSGHSMGLGPQRLVMTIIPSNWLQEAIEGDELGWCFYVYPLPEVWHKYMALSKFVSRDVLGLAMAGRVFAAAAAIPMGWISETELSQHIRRRLVREWVAGAELLPVEQGRQKYGYAPSKWANPFKVYIDNLDLLEIADEVALTARQSAGPPEVVHLARAQRGVRGVPRSEGKSVSRVLKSQALGEFVDGELGTFAPPPQKKKDFTYTLACPSLYTLDREKVTQRWLLGLAGRWVRAMVFRREATSAIDYLWRVVARWRGERRLPGCVFREIVITLGLLPLMRRGPRAELRDSFIMGSRPREQLGLGEIRRALDMMGLSVSVHAAVETDAEASREVRRAWPDVRELGDVQLLVGKEVQLFNLIENASSMEATDRQAMSQALGLQPVVIDVADISPARRERLYWWGWDPLSQWQGVADELQEVEGRALGPGPRVCLHQCSQGELARWRTHEYCYAPHQLRAAPCLRWNDGDLVPADPFEQEMLMDCPHGRTATAMATRFRKSCELEVVRCGLLGDSLQCAAVAWILGHWAHCQKNLDDVPSVVQLRQQGGGFDASEGVVRMAAIYDEGVLVGHKVRCGREAQQDICAQMVEEMVRRAEVRGPGVRLHSLEAMRPDMWPRGPISVARSLSVGDGSGVALEK</sequence>
<dbReference type="EMBL" id="CAUYUJ010017805">
    <property type="protein sequence ID" value="CAK0878059.1"/>
    <property type="molecule type" value="Genomic_DNA"/>
</dbReference>
<dbReference type="Proteomes" id="UP001189429">
    <property type="component" value="Unassembled WGS sequence"/>
</dbReference>
<proteinExistence type="predicted"/>
<keyword evidence="2" id="KW-1185">Reference proteome</keyword>
<gene>
    <name evidence="1" type="ORF">PCOR1329_LOCUS61938</name>
</gene>